<evidence type="ECO:0000313" key="2">
    <source>
        <dbReference type="Proteomes" id="UP001066276"/>
    </source>
</evidence>
<comment type="caution">
    <text evidence="1">The sequence shown here is derived from an EMBL/GenBank/DDBJ whole genome shotgun (WGS) entry which is preliminary data.</text>
</comment>
<dbReference type="EMBL" id="JANPWB010000007">
    <property type="protein sequence ID" value="KAJ1170247.1"/>
    <property type="molecule type" value="Genomic_DNA"/>
</dbReference>
<feature type="non-terminal residue" evidence="1">
    <location>
        <position position="1"/>
    </location>
</feature>
<reference evidence="1" key="1">
    <citation type="journal article" date="2022" name="bioRxiv">
        <title>Sequencing and chromosome-scale assembly of the giantPleurodeles waltlgenome.</title>
        <authorList>
            <person name="Brown T."/>
            <person name="Elewa A."/>
            <person name="Iarovenko S."/>
            <person name="Subramanian E."/>
            <person name="Araus A.J."/>
            <person name="Petzold A."/>
            <person name="Susuki M."/>
            <person name="Suzuki K.-i.T."/>
            <person name="Hayashi T."/>
            <person name="Toyoda A."/>
            <person name="Oliveira C."/>
            <person name="Osipova E."/>
            <person name="Leigh N.D."/>
            <person name="Simon A."/>
            <person name="Yun M.H."/>
        </authorList>
    </citation>
    <scope>NUCLEOTIDE SEQUENCE</scope>
    <source>
        <strain evidence="1">20211129_DDA</strain>
        <tissue evidence="1">Liver</tissue>
    </source>
</reference>
<protein>
    <submittedName>
        <fullName evidence="1">Uncharacterized protein</fullName>
    </submittedName>
</protein>
<dbReference type="Proteomes" id="UP001066276">
    <property type="component" value="Chromosome 4_1"/>
</dbReference>
<sequence>KYIATFTSIDKAQSSMQKIFHSRVFGRAGKGRSCFAGRFTHRGAVNQTRGSTSYQQEFKPQFYPQRNCSDMATDPEGFKTQVRDHTSGPLLVGERIVLFLTNWQMLTTYPWVLQTVSGYCIELYSTPIQHCHPKPLVFSKEQEELLSQGIHSLILKQVIEICSSHPSGFVSTLFLVQKKNKK</sequence>
<dbReference type="AlphaFoldDB" id="A0AAV7T1G7"/>
<name>A0AAV7T1G7_PLEWA</name>
<evidence type="ECO:0000313" key="1">
    <source>
        <dbReference type="EMBL" id="KAJ1170247.1"/>
    </source>
</evidence>
<proteinExistence type="predicted"/>
<accession>A0AAV7T1G7</accession>
<feature type="non-terminal residue" evidence="1">
    <location>
        <position position="182"/>
    </location>
</feature>
<keyword evidence="2" id="KW-1185">Reference proteome</keyword>
<gene>
    <name evidence="1" type="ORF">NDU88_002127</name>
</gene>
<organism evidence="1 2">
    <name type="scientific">Pleurodeles waltl</name>
    <name type="common">Iberian ribbed newt</name>
    <dbReference type="NCBI Taxonomy" id="8319"/>
    <lineage>
        <taxon>Eukaryota</taxon>
        <taxon>Metazoa</taxon>
        <taxon>Chordata</taxon>
        <taxon>Craniata</taxon>
        <taxon>Vertebrata</taxon>
        <taxon>Euteleostomi</taxon>
        <taxon>Amphibia</taxon>
        <taxon>Batrachia</taxon>
        <taxon>Caudata</taxon>
        <taxon>Salamandroidea</taxon>
        <taxon>Salamandridae</taxon>
        <taxon>Pleurodelinae</taxon>
        <taxon>Pleurodeles</taxon>
    </lineage>
</organism>